<proteinExistence type="predicted"/>
<dbReference type="eggNOG" id="KOG0725">
    <property type="taxonomic scope" value="Eukaryota"/>
</dbReference>
<keyword evidence="2" id="KW-1133">Transmembrane helix</keyword>
<dbReference type="SUPFAM" id="SSF51735">
    <property type="entry name" value="NAD(P)-binding Rossmann-fold domains"/>
    <property type="match status" value="1"/>
</dbReference>
<dbReference type="Proteomes" id="UP000266841">
    <property type="component" value="Unassembled WGS sequence"/>
</dbReference>
<dbReference type="InterPro" id="IPR036291">
    <property type="entry name" value="NAD(P)-bd_dom_sf"/>
</dbReference>
<dbReference type="EMBL" id="AGNL01012382">
    <property type="protein sequence ID" value="EJK67914.1"/>
    <property type="molecule type" value="Genomic_DNA"/>
</dbReference>
<name>K0SSD1_THAOC</name>
<protein>
    <submittedName>
        <fullName evidence="3">Uncharacterized protein</fullName>
    </submittedName>
</protein>
<evidence type="ECO:0000313" key="3">
    <source>
        <dbReference type="EMBL" id="EJK67914.1"/>
    </source>
</evidence>
<feature type="non-terminal residue" evidence="3">
    <location>
        <position position="282"/>
    </location>
</feature>
<keyword evidence="2" id="KW-0472">Membrane</keyword>
<evidence type="ECO:0000313" key="4">
    <source>
        <dbReference type="Proteomes" id="UP000266841"/>
    </source>
</evidence>
<dbReference type="AlphaFoldDB" id="K0SSD1"/>
<feature type="region of interest" description="Disordered" evidence="1">
    <location>
        <begin position="20"/>
        <end position="68"/>
    </location>
</feature>
<evidence type="ECO:0000256" key="2">
    <source>
        <dbReference type="SAM" id="Phobius"/>
    </source>
</evidence>
<reference evidence="3 4" key="1">
    <citation type="journal article" date="2012" name="Genome Biol.">
        <title>Genome and low-iron response of an oceanic diatom adapted to chronic iron limitation.</title>
        <authorList>
            <person name="Lommer M."/>
            <person name="Specht M."/>
            <person name="Roy A.S."/>
            <person name="Kraemer L."/>
            <person name="Andreson R."/>
            <person name="Gutowska M.A."/>
            <person name="Wolf J."/>
            <person name="Bergner S.V."/>
            <person name="Schilhabel M.B."/>
            <person name="Klostermeier U.C."/>
            <person name="Beiko R.G."/>
            <person name="Rosenstiel P."/>
            <person name="Hippler M."/>
            <person name="Laroche J."/>
        </authorList>
    </citation>
    <scope>NUCLEOTIDE SEQUENCE [LARGE SCALE GENOMIC DNA]</scope>
    <source>
        <strain evidence="3 4">CCMP1005</strain>
    </source>
</reference>
<comment type="caution">
    <text evidence="3">The sequence shown here is derived from an EMBL/GenBank/DDBJ whole genome shotgun (WGS) entry which is preliminary data.</text>
</comment>
<feature type="region of interest" description="Disordered" evidence="1">
    <location>
        <begin position="120"/>
        <end position="153"/>
    </location>
</feature>
<accession>K0SSD1</accession>
<organism evidence="3 4">
    <name type="scientific">Thalassiosira oceanica</name>
    <name type="common">Marine diatom</name>
    <dbReference type="NCBI Taxonomy" id="159749"/>
    <lineage>
        <taxon>Eukaryota</taxon>
        <taxon>Sar</taxon>
        <taxon>Stramenopiles</taxon>
        <taxon>Ochrophyta</taxon>
        <taxon>Bacillariophyta</taxon>
        <taxon>Coscinodiscophyceae</taxon>
        <taxon>Thalassiosirophycidae</taxon>
        <taxon>Thalassiosirales</taxon>
        <taxon>Thalassiosiraceae</taxon>
        <taxon>Thalassiosira</taxon>
    </lineage>
</organism>
<feature type="compositionally biased region" description="Acidic residues" evidence="1">
    <location>
        <begin position="54"/>
        <end position="64"/>
    </location>
</feature>
<sequence length="282" mass="30141">MQRASSSEQVQRISYCINKLGVGDRGRGGATPSAQPKQRPIMPWDWEIPRQSAADDDNPAEEDPGGGKCSYCRDSVELPAKTRVQCSNKSLPPRWSDVKYVGITATLPSVDHTAALPSADHTAAMSSEKDQSNQDEPLDPAPVVETARRGRRKTRGVRNAMLLALAVAVILAVGLALGMVRAGRPADHRQRRRRRERDEKKHAVLGLTKSLALDGRRMDVTVGQIDFGNVSSDMTSAVGGSGYSMGSGMPQADGSVRPEPTFGVDDAAGTVWAMASLPPGAN</sequence>
<gene>
    <name evidence="3" type="ORF">THAOC_10975</name>
</gene>
<feature type="transmembrane region" description="Helical" evidence="2">
    <location>
        <begin position="160"/>
        <end position="180"/>
    </location>
</feature>
<evidence type="ECO:0000256" key="1">
    <source>
        <dbReference type="SAM" id="MobiDB-lite"/>
    </source>
</evidence>
<dbReference type="OrthoDB" id="1933717at2759"/>
<keyword evidence="4" id="KW-1185">Reference proteome</keyword>
<keyword evidence="2" id="KW-0812">Transmembrane</keyword>